<dbReference type="EMBL" id="AVOT02016882">
    <property type="protein sequence ID" value="MBW0502554.1"/>
    <property type="molecule type" value="Genomic_DNA"/>
</dbReference>
<comment type="caution">
    <text evidence="1">The sequence shown here is derived from an EMBL/GenBank/DDBJ whole genome shotgun (WGS) entry which is preliminary data.</text>
</comment>
<accession>A0A9Q3HHB2</accession>
<keyword evidence="2" id="KW-1185">Reference proteome</keyword>
<gene>
    <name evidence="1" type="ORF">O181_042269</name>
</gene>
<protein>
    <submittedName>
        <fullName evidence="1">Uncharacterized protein</fullName>
    </submittedName>
</protein>
<proteinExistence type="predicted"/>
<sequence length="157" mass="18063">MMMKIIGQQRLLGHEDMGPISNCNTRKGNQRIKNGIFFKREEYSLILEHVRHEDGYQQVWAQWEFPHPEGPLVLQRSGQFLPAWHGPNNLKITPMPPQIPSNIVWLISFVMLTFLRYMSTCVQGSPESTPFSSIPFRIELKKISPNLPKLSNSCVTS</sequence>
<evidence type="ECO:0000313" key="1">
    <source>
        <dbReference type="EMBL" id="MBW0502554.1"/>
    </source>
</evidence>
<dbReference type="Proteomes" id="UP000765509">
    <property type="component" value="Unassembled WGS sequence"/>
</dbReference>
<reference evidence="1" key="1">
    <citation type="submission" date="2021-03" db="EMBL/GenBank/DDBJ databases">
        <title>Draft genome sequence of rust myrtle Austropuccinia psidii MF-1, a brazilian biotype.</title>
        <authorList>
            <person name="Quecine M.C."/>
            <person name="Pachon D.M.R."/>
            <person name="Bonatelli M.L."/>
            <person name="Correr F.H."/>
            <person name="Franceschini L.M."/>
            <person name="Leite T.F."/>
            <person name="Margarido G.R.A."/>
            <person name="Almeida C.A."/>
            <person name="Ferrarezi J.A."/>
            <person name="Labate C.A."/>
        </authorList>
    </citation>
    <scope>NUCLEOTIDE SEQUENCE</scope>
    <source>
        <strain evidence="1">MF-1</strain>
    </source>
</reference>
<dbReference type="AlphaFoldDB" id="A0A9Q3HHB2"/>
<organism evidence="1 2">
    <name type="scientific">Austropuccinia psidii MF-1</name>
    <dbReference type="NCBI Taxonomy" id="1389203"/>
    <lineage>
        <taxon>Eukaryota</taxon>
        <taxon>Fungi</taxon>
        <taxon>Dikarya</taxon>
        <taxon>Basidiomycota</taxon>
        <taxon>Pucciniomycotina</taxon>
        <taxon>Pucciniomycetes</taxon>
        <taxon>Pucciniales</taxon>
        <taxon>Sphaerophragmiaceae</taxon>
        <taxon>Austropuccinia</taxon>
    </lineage>
</organism>
<name>A0A9Q3HHB2_9BASI</name>
<evidence type="ECO:0000313" key="2">
    <source>
        <dbReference type="Proteomes" id="UP000765509"/>
    </source>
</evidence>